<sequence length="1288" mass="142303">MQRDPTYRTNCGLFSTRYLEAELPETDAWNAVDRDELRAAYDEIDDRWERLREGPATETAARLEAAFVRPVFRTLGIPFEADGRTDRPRQRPDYAFFDATATARDAVDRRDGGGDFYADAVAVADVRRWDRPLDTRGSGEFERDWERPGHRMRVSLRETPTRWGVLTNGRMWRLYRASTGHRPDSYYEIDLPTALQTGDLEAFKYFYCVFRHEAFVEDADGDCFLDDVYSESEAAVRTRSSDLAENAREALETLVAGFRNHPDNDIDERDLESVRDAALVYLFRLLVVCYADSGGRGPLEAAAGSGGRASGLRSIERAVAAEFDETGRAAQDRRPTLQSRLDDVFERFDERTALTEGSKARAADSAERCWLFRTDPGESGRRETRFLATHAVGDTCLRRVIELLTRRPGPSGDGQTAIDYGSLDADRLGCLYEGLLEYEPGVATEPLALEDGEYVSAADADAVAVEPGEVYLATDSGERKATGSYYTPEYLVEYIVERTLEPLVAAVREQVLARHAPDSPGFADAFADRIFDLNVLDPAMGCGRFLARTVDYLAREVADAYATQAAAAGVETVPDGRDSRWARRRVARQCVYGVDCDPLAVELARLSLWLRTGVDDAPLGRPGRHLRAGNALVGGSLAEIEDLTAAVDGWAEDVQQPRFRRRLEAVANVRTAREFGSVDVPADAVDRLTAATGDGTCAGDDETWARLARAEWFETAQARADAEGYVHWPLAFPDVFYEDDGTERERPGFDAVVGNPPWVATAGRSDISAAIEPALWSYLEDAFEATENQFDLAVALYERAVRLSRDGRVGLVVPDSILTREGNEPIRTFLLEKTSLSRIVRVGTAFEGVETGAVVCISGDGEDGVRCADAAERTTLTSLSYDAIPQRVFERQDANRFLIHLDDEARSILETIDRHTPLEEYATLSRGEECGKRADHLASSRQADGRPIVPGGAVQRYGFDDDAIRYVEPDDIAKDEAYYRSPKLVFRQTSESLVGTYDAAGRVTIKSAYGIHAASDSSDELKHLLGALNSPLLNFYHHYRHAAYRSVFPQINQSTFEAVPIAMDDGPDSRLVEAVDERLAATAERSRLSPDVHDHLGRYEDGESLGAVADCRPVDGVEATKLAATTETWPNLLLGTVDIAAGERPLVLRATVRYKPDADAPETDQWGYAETEPIPALEWHDIDAGHAALVEAFVPAAVDAGRGFAGFRKRATKTTSPLDRLRSVTLPRLADVTDGLDAYLDDRARTAELDERIAALDRRIADRVFDLYGLPSDERTRVRSEFGGDSGG</sequence>
<feature type="domain" description="Type II methyltransferase M.TaqI-like" evidence="8">
    <location>
        <begin position="589"/>
        <end position="842"/>
    </location>
</feature>
<evidence type="ECO:0000256" key="2">
    <source>
        <dbReference type="ARBA" id="ARBA00022603"/>
    </source>
</evidence>
<keyword evidence="11" id="KW-1185">Reference proteome</keyword>
<proteinExistence type="predicted"/>
<evidence type="ECO:0000256" key="4">
    <source>
        <dbReference type="ARBA" id="ARBA00022691"/>
    </source>
</evidence>
<dbReference type="SUPFAM" id="SSF53335">
    <property type="entry name" value="S-adenosyl-L-methionine-dependent methyltransferases"/>
    <property type="match status" value="1"/>
</dbReference>
<keyword evidence="3 10" id="KW-0808">Transferase</keyword>
<dbReference type="PROSITE" id="PS00092">
    <property type="entry name" value="N6_MTASE"/>
    <property type="match status" value="1"/>
</dbReference>
<dbReference type="GO" id="GO:0003677">
    <property type="term" value="F:DNA binding"/>
    <property type="evidence" value="ECO:0007669"/>
    <property type="project" value="UniProtKB-KW"/>
</dbReference>
<dbReference type="GO" id="GO:0009007">
    <property type="term" value="F:site-specific DNA-methyltransferase (adenine-specific) activity"/>
    <property type="evidence" value="ECO:0007669"/>
    <property type="project" value="UniProtKB-EC"/>
</dbReference>
<dbReference type="Proteomes" id="UP000199114">
    <property type="component" value="Unassembled WGS sequence"/>
</dbReference>
<dbReference type="GO" id="GO:0009307">
    <property type="term" value="P:DNA restriction-modification system"/>
    <property type="evidence" value="ECO:0007669"/>
    <property type="project" value="UniProtKB-KW"/>
</dbReference>
<gene>
    <name evidence="10" type="ORF">SAMN04489841_4486</name>
</gene>
<dbReference type="PANTHER" id="PTHR33841">
    <property type="entry name" value="DNA METHYLTRANSFERASE YEEA-RELATED"/>
    <property type="match status" value="1"/>
</dbReference>
<keyword evidence="2 10" id="KW-0489">Methyltransferase</keyword>
<evidence type="ECO:0000259" key="9">
    <source>
        <dbReference type="Pfam" id="PF12950"/>
    </source>
</evidence>
<dbReference type="OrthoDB" id="45790at2157"/>
<dbReference type="Pfam" id="PF07669">
    <property type="entry name" value="Eco57I"/>
    <property type="match status" value="1"/>
</dbReference>
<dbReference type="Gene3D" id="3.40.50.150">
    <property type="entry name" value="Vaccinia Virus protein VP39"/>
    <property type="match status" value="1"/>
</dbReference>
<evidence type="ECO:0000256" key="7">
    <source>
        <dbReference type="ARBA" id="ARBA00047942"/>
    </source>
</evidence>
<organism evidence="10 11">
    <name type="scientific">Natrinema salaciae</name>
    <dbReference type="NCBI Taxonomy" id="1186196"/>
    <lineage>
        <taxon>Archaea</taxon>
        <taxon>Methanobacteriati</taxon>
        <taxon>Methanobacteriota</taxon>
        <taxon>Stenosarchaea group</taxon>
        <taxon>Halobacteria</taxon>
        <taxon>Halobacteriales</taxon>
        <taxon>Natrialbaceae</taxon>
        <taxon>Natrinema</taxon>
    </lineage>
</organism>
<dbReference type="InterPro" id="IPR025931">
    <property type="entry name" value="TaqI_C"/>
</dbReference>
<dbReference type="STRING" id="1186196.SAMN04489841_4486"/>
<dbReference type="PANTHER" id="PTHR33841:SF1">
    <property type="entry name" value="DNA METHYLTRANSFERASE A"/>
    <property type="match status" value="1"/>
</dbReference>
<protein>
    <recommendedName>
        <fullName evidence="1">site-specific DNA-methyltransferase (adenine-specific)</fullName>
        <ecNumber evidence="1">2.1.1.72</ecNumber>
    </recommendedName>
</protein>
<accession>A0A1H9RRQ2</accession>
<dbReference type="InterPro" id="IPR011639">
    <property type="entry name" value="MethylTrfase_TaqI-like_dom"/>
</dbReference>
<keyword evidence="4" id="KW-0949">S-adenosyl-L-methionine</keyword>
<dbReference type="GO" id="GO:0032259">
    <property type="term" value="P:methylation"/>
    <property type="evidence" value="ECO:0007669"/>
    <property type="project" value="UniProtKB-KW"/>
</dbReference>
<dbReference type="EMBL" id="FOFD01000007">
    <property type="protein sequence ID" value="SER74599.1"/>
    <property type="molecule type" value="Genomic_DNA"/>
</dbReference>
<evidence type="ECO:0000313" key="11">
    <source>
        <dbReference type="Proteomes" id="UP000199114"/>
    </source>
</evidence>
<evidence type="ECO:0000256" key="6">
    <source>
        <dbReference type="ARBA" id="ARBA00023125"/>
    </source>
</evidence>
<dbReference type="InterPro" id="IPR050953">
    <property type="entry name" value="N4_N6_ade-DNA_methylase"/>
</dbReference>
<keyword evidence="5" id="KW-0680">Restriction system</keyword>
<feature type="domain" description="TaqI-like C-terminal specificity" evidence="9">
    <location>
        <begin position="969"/>
        <end position="1061"/>
    </location>
</feature>
<dbReference type="PRINTS" id="PR00507">
    <property type="entry name" value="N12N6MTFRASE"/>
</dbReference>
<evidence type="ECO:0000256" key="5">
    <source>
        <dbReference type="ARBA" id="ARBA00022747"/>
    </source>
</evidence>
<dbReference type="RefSeq" id="WP_090622038.1">
    <property type="nucleotide sequence ID" value="NZ_FOFD01000007.1"/>
</dbReference>
<evidence type="ECO:0000313" key="10">
    <source>
        <dbReference type="EMBL" id="SER74599.1"/>
    </source>
</evidence>
<evidence type="ECO:0000256" key="1">
    <source>
        <dbReference type="ARBA" id="ARBA00011900"/>
    </source>
</evidence>
<dbReference type="InterPro" id="IPR002052">
    <property type="entry name" value="DNA_methylase_N6_adenine_CS"/>
</dbReference>
<keyword evidence="6" id="KW-0238">DNA-binding</keyword>
<dbReference type="EC" id="2.1.1.72" evidence="1"/>
<comment type="catalytic activity">
    <reaction evidence="7">
        <text>a 2'-deoxyadenosine in DNA + S-adenosyl-L-methionine = an N(6)-methyl-2'-deoxyadenosine in DNA + S-adenosyl-L-homocysteine + H(+)</text>
        <dbReference type="Rhea" id="RHEA:15197"/>
        <dbReference type="Rhea" id="RHEA-COMP:12418"/>
        <dbReference type="Rhea" id="RHEA-COMP:12419"/>
        <dbReference type="ChEBI" id="CHEBI:15378"/>
        <dbReference type="ChEBI" id="CHEBI:57856"/>
        <dbReference type="ChEBI" id="CHEBI:59789"/>
        <dbReference type="ChEBI" id="CHEBI:90615"/>
        <dbReference type="ChEBI" id="CHEBI:90616"/>
        <dbReference type="EC" id="2.1.1.72"/>
    </reaction>
</comment>
<dbReference type="Gene3D" id="3.90.220.10">
    <property type="entry name" value="Adenine-n6-DNA-methyltransferase Taqi, Chain A, domain 2"/>
    <property type="match status" value="1"/>
</dbReference>
<dbReference type="InterPro" id="IPR029063">
    <property type="entry name" value="SAM-dependent_MTases_sf"/>
</dbReference>
<reference evidence="11" key="1">
    <citation type="submission" date="2016-10" db="EMBL/GenBank/DDBJ databases">
        <authorList>
            <person name="Varghese N."/>
            <person name="Submissions S."/>
        </authorList>
    </citation>
    <scope>NUCLEOTIDE SEQUENCE [LARGE SCALE GENOMIC DNA]</scope>
    <source>
        <strain evidence="11">DSM 25055</strain>
    </source>
</reference>
<name>A0A1H9RRQ2_9EURY</name>
<dbReference type="InterPro" id="IPR023135">
    <property type="entry name" value="N6_DNA_MeTrfase_TaqI_C"/>
</dbReference>
<evidence type="ECO:0000256" key="3">
    <source>
        <dbReference type="ARBA" id="ARBA00022679"/>
    </source>
</evidence>
<dbReference type="Pfam" id="PF12950">
    <property type="entry name" value="TaqI_C"/>
    <property type="match status" value="1"/>
</dbReference>
<evidence type="ECO:0000259" key="8">
    <source>
        <dbReference type="Pfam" id="PF07669"/>
    </source>
</evidence>